<comment type="caution">
    <text evidence="1">The sequence shown here is derived from an EMBL/GenBank/DDBJ whole genome shotgun (WGS) entry which is preliminary data.</text>
</comment>
<dbReference type="Proteomes" id="UP001079535">
    <property type="component" value="Unassembled WGS sequence"/>
</dbReference>
<reference evidence="1" key="1">
    <citation type="submission" date="2022-11" db="EMBL/GenBank/DDBJ databases">
        <title>Temperate bacteriophages infecting mucin-degrading bacterium Ruminococcus gnavus from the human gut.</title>
        <authorList>
            <person name="Buttimer C."/>
        </authorList>
    </citation>
    <scope>NUCLEOTIDE SEQUENCE</scope>
    <source>
        <strain evidence="1">CCUG 49994</strain>
    </source>
</reference>
<gene>
    <name evidence="1" type="ORF">OZZ17_01565</name>
</gene>
<proteinExistence type="predicted"/>
<name>A0A9Q4HTI0_MEDGN</name>
<evidence type="ECO:0000313" key="1">
    <source>
        <dbReference type="EMBL" id="MCZ0666229.1"/>
    </source>
</evidence>
<organism evidence="1 2">
    <name type="scientific">Mediterraneibacter gnavus</name>
    <name type="common">Ruminococcus gnavus</name>
    <dbReference type="NCBI Taxonomy" id="33038"/>
    <lineage>
        <taxon>Bacteria</taxon>
        <taxon>Bacillati</taxon>
        <taxon>Bacillota</taxon>
        <taxon>Clostridia</taxon>
        <taxon>Lachnospirales</taxon>
        <taxon>Lachnospiraceae</taxon>
        <taxon>Mediterraneibacter</taxon>
    </lineage>
</organism>
<dbReference type="EMBL" id="JAPRAY010000002">
    <property type="protein sequence ID" value="MCZ0666229.1"/>
    <property type="molecule type" value="Genomic_DNA"/>
</dbReference>
<accession>A0A9Q4HTI0</accession>
<evidence type="ECO:0000313" key="2">
    <source>
        <dbReference type="Proteomes" id="UP001079535"/>
    </source>
</evidence>
<dbReference type="RefSeq" id="WP_268803255.1">
    <property type="nucleotide sequence ID" value="NZ_JAPRAY010000002.1"/>
</dbReference>
<sequence>MAFDNHAGANKLARTLSERMKNESKVPLPLDFGSINSDYSLTTNTFPVKIPKKDYTVCRHICGMSLGTSGGSHGGHEYGDGSHSHSIQVPKLKPGDRVLVAWIQSEAVVVDVIVSASSL</sequence>
<dbReference type="AlphaFoldDB" id="A0A9Q4HTI0"/>
<protein>
    <submittedName>
        <fullName evidence="1">Uncharacterized protein</fullName>
    </submittedName>
</protein>